<keyword evidence="3" id="KW-0274">FAD</keyword>
<dbReference type="Proteomes" id="UP000540989">
    <property type="component" value="Unassembled WGS sequence"/>
</dbReference>
<evidence type="ECO:0000259" key="6">
    <source>
        <dbReference type="Pfam" id="PF05199"/>
    </source>
</evidence>
<dbReference type="AlphaFoldDB" id="A0A7W7ZG61"/>
<keyword evidence="4" id="KW-0560">Oxidoreductase</keyword>
<evidence type="ECO:0000313" key="7">
    <source>
        <dbReference type="EMBL" id="MBB5059128.1"/>
    </source>
</evidence>
<dbReference type="InterPro" id="IPR036188">
    <property type="entry name" value="FAD/NAD-bd_sf"/>
</dbReference>
<evidence type="ECO:0000256" key="1">
    <source>
        <dbReference type="ARBA" id="ARBA00010790"/>
    </source>
</evidence>
<dbReference type="Pfam" id="PF00732">
    <property type="entry name" value="GMC_oxred_N"/>
    <property type="match status" value="1"/>
</dbReference>
<dbReference type="Gene3D" id="3.50.50.60">
    <property type="entry name" value="FAD/NAD(P)-binding domain"/>
    <property type="match status" value="2"/>
</dbReference>
<dbReference type="RefSeq" id="WP_246409294.1">
    <property type="nucleotide sequence ID" value="NZ_JACHIP010000005.1"/>
</dbReference>
<dbReference type="InterPro" id="IPR000172">
    <property type="entry name" value="GMC_OxRdtase_N"/>
</dbReference>
<dbReference type="PANTHER" id="PTHR46056">
    <property type="entry name" value="LONG-CHAIN-ALCOHOL OXIDASE"/>
    <property type="match status" value="1"/>
</dbReference>
<dbReference type="GO" id="GO:0050660">
    <property type="term" value="F:flavin adenine dinucleotide binding"/>
    <property type="evidence" value="ECO:0007669"/>
    <property type="project" value="InterPro"/>
</dbReference>
<reference evidence="7 8" key="1">
    <citation type="submission" date="2020-08" db="EMBL/GenBank/DDBJ databases">
        <title>Genomic Encyclopedia of Type Strains, Phase IV (KMG-V): Genome sequencing to study the core and pangenomes of soil and plant-associated prokaryotes.</title>
        <authorList>
            <person name="Whitman W."/>
        </authorList>
    </citation>
    <scope>NUCLEOTIDE SEQUENCE [LARGE SCALE GENOMIC DNA]</scope>
    <source>
        <strain evidence="7 8">M8UP14</strain>
    </source>
</reference>
<feature type="domain" description="Glucose-methanol-choline oxidoreductase C-terminal" evidence="6">
    <location>
        <begin position="402"/>
        <end position="512"/>
    </location>
</feature>
<gene>
    <name evidence="7" type="ORF">HDF16_003851</name>
</gene>
<dbReference type="EMBL" id="JACHIP010000005">
    <property type="protein sequence ID" value="MBB5059128.1"/>
    <property type="molecule type" value="Genomic_DNA"/>
</dbReference>
<feature type="domain" description="Glucose-methanol-choline oxidoreductase N-terminal" evidence="5">
    <location>
        <begin position="206"/>
        <end position="312"/>
    </location>
</feature>
<proteinExistence type="inferred from homology"/>
<evidence type="ECO:0000256" key="2">
    <source>
        <dbReference type="ARBA" id="ARBA00022630"/>
    </source>
</evidence>
<comment type="similarity">
    <text evidence="1">Belongs to the GMC oxidoreductase family.</text>
</comment>
<name>A0A7W7ZG61_9BACT</name>
<dbReference type="PANTHER" id="PTHR46056:SF12">
    <property type="entry name" value="LONG-CHAIN-ALCOHOL OXIDASE"/>
    <property type="match status" value="1"/>
</dbReference>
<evidence type="ECO:0000259" key="5">
    <source>
        <dbReference type="Pfam" id="PF00732"/>
    </source>
</evidence>
<dbReference type="Pfam" id="PF05199">
    <property type="entry name" value="GMC_oxred_C"/>
    <property type="match status" value="1"/>
</dbReference>
<protein>
    <submittedName>
        <fullName evidence="7">Choline dehydrogenase-like flavoprotein</fullName>
    </submittedName>
</protein>
<dbReference type="InterPro" id="IPR007867">
    <property type="entry name" value="GMC_OxRtase_C"/>
</dbReference>
<evidence type="ECO:0000256" key="4">
    <source>
        <dbReference type="ARBA" id="ARBA00023002"/>
    </source>
</evidence>
<evidence type="ECO:0000313" key="8">
    <source>
        <dbReference type="Proteomes" id="UP000540989"/>
    </source>
</evidence>
<keyword evidence="2" id="KW-0285">Flavoprotein</keyword>
<dbReference type="SUPFAM" id="SSF51905">
    <property type="entry name" value="FAD/NAD(P)-binding domain"/>
    <property type="match status" value="1"/>
</dbReference>
<organism evidence="7 8">
    <name type="scientific">Granulicella aggregans</name>
    <dbReference type="NCBI Taxonomy" id="474949"/>
    <lineage>
        <taxon>Bacteria</taxon>
        <taxon>Pseudomonadati</taxon>
        <taxon>Acidobacteriota</taxon>
        <taxon>Terriglobia</taxon>
        <taxon>Terriglobales</taxon>
        <taxon>Acidobacteriaceae</taxon>
        <taxon>Granulicella</taxon>
    </lineage>
</organism>
<accession>A0A7W7ZG61</accession>
<sequence length="523" mass="56536">MNELALARRTMRQYPHHDEVDAVVIGTGAGGAPILATLAAAGLRVIALEAGPWFESPADDFPTDESAANIYWTDERLSAGDTPIVFGANNSGTGVGGSMLHWGAFVPRADPRDLRLHSESGEGVDWPLSYQDLLPHYEELESFLGVSGPANYPWDSTRRYPGGPIPINGPGQLMQRGFEALGLRTSAAPIAALSSDINRPEYGHRSACVNRGFCHQGCRNGAKASMDVTYLPWAVKSGAEIRPHSFVHGFERDARGQITAVLYRHTLDGSLERQRCRAVFLCAGAVETPRLLLFAGLANSSGQVGRNFMSHVATQVWGTFDEPVRMNKGFPATIISEDLLRPDNANFPSGYITQSLGVVPVTWAQGVARERKLFGEDLVHYLDRYNSVAGIGINGDCLPSKQNFLELSDAVDTSGLPKPLVHFSYGCHELAMGKHAEALMTAAWQAAGASDCWTLQRTAHIIGTCRMGHSPTDSVVDSFGHSHDVANLYVCDNSVFPSALAANPALTIMALALRTANHFLSRR</sequence>
<dbReference type="SUPFAM" id="SSF54373">
    <property type="entry name" value="FAD-linked reductases, C-terminal domain"/>
    <property type="match status" value="1"/>
</dbReference>
<comment type="caution">
    <text evidence="7">The sequence shown here is derived from an EMBL/GenBank/DDBJ whole genome shotgun (WGS) entry which is preliminary data.</text>
</comment>
<keyword evidence="8" id="KW-1185">Reference proteome</keyword>
<dbReference type="GO" id="GO:0016614">
    <property type="term" value="F:oxidoreductase activity, acting on CH-OH group of donors"/>
    <property type="evidence" value="ECO:0007669"/>
    <property type="project" value="InterPro"/>
</dbReference>
<evidence type="ECO:0000256" key="3">
    <source>
        <dbReference type="ARBA" id="ARBA00022827"/>
    </source>
</evidence>